<evidence type="ECO:0000313" key="1">
    <source>
        <dbReference type="EMBL" id="CAG8788987.1"/>
    </source>
</evidence>
<organism evidence="1 2">
    <name type="scientific">Racocetra persica</name>
    <dbReference type="NCBI Taxonomy" id="160502"/>
    <lineage>
        <taxon>Eukaryota</taxon>
        <taxon>Fungi</taxon>
        <taxon>Fungi incertae sedis</taxon>
        <taxon>Mucoromycota</taxon>
        <taxon>Glomeromycotina</taxon>
        <taxon>Glomeromycetes</taxon>
        <taxon>Diversisporales</taxon>
        <taxon>Gigasporaceae</taxon>
        <taxon>Racocetra</taxon>
    </lineage>
</organism>
<dbReference type="Proteomes" id="UP000789920">
    <property type="component" value="Unassembled WGS sequence"/>
</dbReference>
<accession>A0ACA9REE4</accession>
<keyword evidence="2" id="KW-1185">Reference proteome</keyword>
<feature type="non-terminal residue" evidence="1">
    <location>
        <position position="94"/>
    </location>
</feature>
<sequence>NLPIRKHMSYPAVLSVTNPQMVLSVEFANNITNSIGGNFDPDYGYVGPCNSTIEILIGLAENTISLGVNTFDSMYTIPIPNSTTTCYAGFTDTN</sequence>
<gene>
    <name evidence="1" type="ORF">RPERSI_LOCUS18808</name>
</gene>
<protein>
    <submittedName>
        <fullName evidence="1">29463_t:CDS:1</fullName>
    </submittedName>
</protein>
<name>A0ACA9REE4_9GLOM</name>
<dbReference type="EMBL" id="CAJVQC010050401">
    <property type="protein sequence ID" value="CAG8788987.1"/>
    <property type="molecule type" value="Genomic_DNA"/>
</dbReference>
<evidence type="ECO:0000313" key="2">
    <source>
        <dbReference type="Proteomes" id="UP000789920"/>
    </source>
</evidence>
<reference evidence="1" key="1">
    <citation type="submission" date="2021-06" db="EMBL/GenBank/DDBJ databases">
        <authorList>
            <person name="Kallberg Y."/>
            <person name="Tangrot J."/>
            <person name="Rosling A."/>
        </authorList>
    </citation>
    <scope>NUCLEOTIDE SEQUENCE</scope>
    <source>
        <strain evidence="1">MA461A</strain>
    </source>
</reference>
<proteinExistence type="predicted"/>
<comment type="caution">
    <text evidence="1">The sequence shown here is derived from an EMBL/GenBank/DDBJ whole genome shotgun (WGS) entry which is preliminary data.</text>
</comment>
<feature type="non-terminal residue" evidence="1">
    <location>
        <position position="1"/>
    </location>
</feature>